<protein>
    <recommendedName>
        <fullName evidence="4">Hexosyltransferase</fullName>
    </recommendedName>
</protein>
<reference evidence="2" key="2">
    <citation type="submission" date="2024-10" db="UniProtKB">
        <authorList>
            <consortium name="EnsemblProtists"/>
        </authorList>
    </citation>
    <scope>IDENTIFICATION</scope>
</reference>
<dbReference type="RefSeq" id="XP_005794387.1">
    <property type="nucleotide sequence ID" value="XM_005794330.1"/>
</dbReference>
<evidence type="ECO:0000313" key="2">
    <source>
        <dbReference type="EnsemblProtists" id="EOD41958"/>
    </source>
</evidence>
<accession>A0A0D3L1S3</accession>
<reference evidence="3" key="1">
    <citation type="journal article" date="2013" name="Nature">
        <title>Pan genome of the phytoplankton Emiliania underpins its global distribution.</title>
        <authorList>
            <person name="Read B.A."/>
            <person name="Kegel J."/>
            <person name="Klute M.J."/>
            <person name="Kuo A."/>
            <person name="Lefebvre S.C."/>
            <person name="Maumus F."/>
            <person name="Mayer C."/>
            <person name="Miller J."/>
            <person name="Monier A."/>
            <person name="Salamov A."/>
            <person name="Young J."/>
            <person name="Aguilar M."/>
            <person name="Claverie J.M."/>
            <person name="Frickenhaus S."/>
            <person name="Gonzalez K."/>
            <person name="Herman E.K."/>
            <person name="Lin Y.C."/>
            <person name="Napier J."/>
            <person name="Ogata H."/>
            <person name="Sarno A.F."/>
            <person name="Shmutz J."/>
            <person name="Schroeder D."/>
            <person name="de Vargas C."/>
            <person name="Verret F."/>
            <person name="von Dassow P."/>
            <person name="Valentin K."/>
            <person name="Van de Peer Y."/>
            <person name="Wheeler G."/>
            <person name="Dacks J.B."/>
            <person name="Delwiche C.F."/>
            <person name="Dyhrman S.T."/>
            <person name="Glockner G."/>
            <person name="John U."/>
            <person name="Richards T."/>
            <person name="Worden A.Z."/>
            <person name="Zhang X."/>
            <person name="Grigoriev I.V."/>
            <person name="Allen A.E."/>
            <person name="Bidle K."/>
            <person name="Borodovsky M."/>
            <person name="Bowler C."/>
            <person name="Brownlee C."/>
            <person name="Cock J.M."/>
            <person name="Elias M."/>
            <person name="Gladyshev V.N."/>
            <person name="Groth M."/>
            <person name="Guda C."/>
            <person name="Hadaegh A."/>
            <person name="Iglesias-Rodriguez M.D."/>
            <person name="Jenkins J."/>
            <person name="Jones B.M."/>
            <person name="Lawson T."/>
            <person name="Leese F."/>
            <person name="Lindquist E."/>
            <person name="Lobanov A."/>
            <person name="Lomsadze A."/>
            <person name="Malik S.B."/>
            <person name="Marsh M.E."/>
            <person name="Mackinder L."/>
            <person name="Mock T."/>
            <person name="Mueller-Roeber B."/>
            <person name="Pagarete A."/>
            <person name="Parker M."/>
            <person name="Probert I."/>
            <person name="Quesneville H."/>
            <person name="Raines C."/>
            <person name="Rensing S.A."/>
            <person name="Riano-Pachon D.M."/>
            <person name="Richier S."/>
            <person name="Rokitta S."/>
            <person name="Shiraiwa Y."/>
            <person name="Soanes D.M."/>
            <person name="van der Giezen M."/>
            <person name="Wahlund T.M."/>
            <person name="Williams B."/>
            <person name="Wilson W."/>
            <person name="Wolfe G."/>
            <person name="Wurch L.L."/>
        </authorList>
    </citation>
    <scope>NUCLEOTIDE SEQUENCE</scope>
</reference>
<evidence type="ECO:0008006" key="4">
    <source>
        <dbReference type="Google" id="ProtNLM"/>
    </source>
</evidence>
<dbReference type="PaxDb" id="2903-EOD41958"/>
<name>A0A0D3L1S3_EMIH1</name>
<dbReference type="eggNOG" id="ENOG502RXVF">
    <property type="taxonomic scope" value="Eukaryota"/>
</dbReference>
<proteinExistence type="predicted"/>
<sequence>MRLTAAAALAALVVYAVAFLHGRLAAAASASACSACTASSPADARALADAAALAQLVPHTEQRMVQCLLRKRATRAAVRSRLGACVDEAERGGPGWTPSDTAPGMVGASEAPAEGMRHAEGTAARVRMAGRTRLDEPPPLQALTAAPRAAAVAAPEAGPGVALRAAVDVARRNEELLARVVSYGLYGSSERYTVGVIRNAQLAPDVYPGWRVRVYHDDSVPQPVLAALAALRVELVRMGQGSGMGGGIGGMFWRFLVASDPAVDRLAVEEWVGSGKRVHSLRDHPNHDRPLNGGMWGGVNGAVPDMEALVRGWSNRDKYMGDLDFLNEKVWPGVQASQLSHDAYTCEKYAGSRPFPTRRPADFQHVGQVFLGDGRPRRADIDSFMLQAVAPLACRGEKSWTSG</sequence>
<dbReference type="HOGENOM" id="CLU_684118_0_0_1"/>
<organism evidence="2 3">
    <name type="scientific">Emiliania huxleyi (strain CCMP1516)</name>
    <dbReference type="NCBI Taxonomy" id="280463"/>
    <lineage>
        <taxon>Eukaryota</taxon>
        <taxon>Haptista</taxon>
        <taxon>Haptophyta</taxon>
        <taxon>Prymnesiophyceae</taxon>
        <taxon>Isochrysidales</taxon>
        <taxon>Noelaerhabdaceae</taxon>
        <taxon>Emiliania</taxon>
    </lineage>
</organism>
<keyword evidence="3" id="KW-1185">Reference proteome</keyword>
<evidence type="ECO:0000256" key="1">
    <source>
        <dbReference type="SAM" id="SignalP"/>
    </source>
</evidence>
<dbReference type="OMA" id="DNASAKW"/>
<dbReference type="GeneID" id="17287451"/>
<dbReference type="AlphaFoldDB" id="A0A0D3L1S3"/>
<dbReference type="Proteomes" id="UP000013827">
    <property type="component" value="Unassembled WGS sequence"/>
</dbReference>
<feature type="signal peptide" evidence="1">
    <location>
        <begin position="1"/>
        <end position="18"/>
    </location>
</feature>
<dbReference type="KEGG" id="ehx:EMIHUDRAFT_194579"/>
<dbReference type="STRING" id="2903.R1E2Z2"/>
<keyword evidence="1" id="KW-0732">Signal</keyword>
<evidence type="ECO:0000313" key="3">
    <source>
        <dbReference type="Proteomes" id="UP000013827"/>
    </source>
</evidence>
<dbReference type="EnsemblProtists" id="EOD41958">
    <property type="protein sequence ID" value="EOD41958"/>
    <property type="gene ID" value="EMIHUDRAFT_194579"/>
</dbReference>
<feature type="chain" id="PRO_5044249583" description="Hexosyltransferase" evidence="1">
    <location>
        <begin position="19"/>
        <end position="403"/>
    </location>
</feature>